<sequence>MEYKYTDRDNFGEFNPTHLVDRLESAGVIPHEMADALSQASSALLNLGDDTRGEVEKAVSTLVGEAESGQEVLDTLKANIDTAIHEPDPLKKVADFKSAADELVDGLEGQLKDLGLEKVSDLSDIRSTVRDFAEALDTLNASAPIAQVIKKLPGGALPGHVLEALAELRQDELDELAKHFDAVTERGGKLIGELASLGADEAVRKAVKAAEGLSPLLAVALAAGSVVAQGAEAVKGIVDLGVALKAAVVKGLFTAGKGLLAAPVIAQFKAAKKLPFIVVALQMFNHHEVRQALLHVFNEVLINSLTAFNTKAVVKAVRAAVDFLVLSTPIRVVVRGNNLLKILNGLNIGRILFNVFLLSRIPQLGHLPVRGLGLRGVETLAAGLFANWRVLKTVLTPLALKPGVLIGDAVALIVVAYLVVGALTV</sequence>
<proteinExistence type="predicted"/>
<dbReference type="EMBL" id="BK014657">
    <property type="protein sequence ID" value="DAD66320.1"/>
    <property type="molecule type" value="Genomic_DNA"/>
</dbReference>
<keyword evidence="1" id="KW-0812">Transmembrane</keyword>
<protein>
    <submittedName>
        <fullName evidence="2">Uncharacterized protein</fullName>
    </submittedName>
</protein>
<keyword evidence="1" id="KW-0472">Membrane</keyword>
<evidence type="ECO:0000313" key="2">
    <source>
        <dbReference type="EMBL" id="DAD66320.1"/>
    </source>
</evidence>
<organism evidence="2">
    <name type="scientific">Siphoviridae sp. ctbvo1</name>
    <dbReference type="NCBI Taxonomy" id="2823590"/>
    <lineage>
        <taxon>Viruses</taxon>
        <taxon>Duplodnaviria</taxon>
        <taxon>Heunggongvirae</taxon>
        <taxon>Uroviricota</taxon>
        <taxon>Caudoviricetes</taxon>
    </lineage>
</organism>
<reference evidence="2" key="1">
    <citation type="journal article" date="2021" name="Proc. Natl. Acad. Sci. U.S.A.">
        <title>A Catalog of Tens of Thousands of Viruses from Human Metagenomes Reveals Hidden Associations with Chronic Diseases.</title>
        <authorList>
            <person name="Tisza M.J."/>
            <person name="Buck C.B."/>
        </authorList>
    </citation>
    <scope>NUCLEOTIDE SEQUENCE</scope>
    <source>
        <strain evidence="2">Ctbvo1</strain>
    </source>
</reference>
<keyword evidence="1" id="KW-1133">Transmembrane helix</keyword>
<evidence type="ECO:0000256" key="1">
    <source>
        <dbReference type="SAM" id="Phobius"/>
    </source>
</evidence>
<accession>A0A8S5L8R5</accession>
<name>A0A8S5L8R5_9CAUD</name>
<feature type="transmembrane region" description="Helical" evidence="1">
    <location>
        <begin position="403"/>
        <end position="423"/>
    </location>
</feature>